<keyword evidence="8" id="KW-1185">Reference proteome</keyword>
<dbReference type="SUPFAM" id="SSF56349">
    <property type="entry name" value="DNA breaking-rejoining enzymes"/>
    <property type="match status" value="1"/>
</dbReference>
<proteinExistence type="predicted"/>
<dbReference type="Gene3D" id="1.10.150.130">
    <property type="match status" value="1"/>
</dbReference>
<name>A0A160T291_9CHLR</name>
<feature type="domain" description="Core-binding (CB)" evidence="6">
    <location>
        <begin position="1"/>
        <end position="90"/>
    </location>
</feature>
<dbReference type="InterPro" id="IPR011010">
    <property type="entry name" value="DNA_brk_join_enz"/>
</dbReference>
<dbReference type="InterPro" id="IPR002104">
    <property type="entry name" value="Integrase_catalytic"/>
</dbReference>
<dbReference type="InterPro" id="IPR044068">
    <property type="entry name" value="CB"/>
</dbReference>
<dbReference type="AlphaFoldDB" id="A0A160T291"/>
<feature type="domain" description="Tyr recombinase" evidence="5">
    <location>
        <begin position="111"/>
        <end position="296"/>
    </location>
</feature>
<sequence>MEEQLLAFLSHLKQEYHYSENTVAAYRNDLNQFLDYVEGRAGANLTDWASVSEDDIEAYLTFMKHKAQPYASSTIARKVAAIKSFYNFLATQGLVDENPTLDVDSPKVKKRLPQTLTLEEVERLLDAPQSGHSAKNLRDVTLLNVLYETGMRVTEVVSIQLEDVALDRSALSSPTRQGDARDIPIEESTKALLDQYLAEGRPQLAKDNQERALFLNHRGEKLTRQGLWLIIKGYAKQAGLNTEVTPHTLRHSFAVHRLSKGSKLEDIQRLLGHANISTTQIYIQMEASDHEHAATSAVV</sequence>
<dbReference type="InterPro" id="IPR004107">
    <property type="entry name" value="Integrase_SAM-like_N"/>
</dbReference>
<evidence type="ECO:0000259" key="6">
    <source>
        <dbReference type="PROSITE" id="PS51900"/>
    </source>
</evidence>
<gene>
    <name evidence="7" type="primary">xerC</name>
    <name evidence="7" type="ORF">CFX0092_A0662</name>
</gene>
<dbReference type="NCBIfam" id="NF040815">
    <property type="entry name" value="recomb_XerA_Arch"/>
    <property type="match status" value="1"/>
</dbReference>
<dbReference type="GO" id="GO:0003677">
    <property type="term" value="F:DNA binding"/>
    <property type="evidence" value="ECO:0007669"/>
    <property type="project" value="UniProtKB-UniRule"/>
</dbReference>
<keyword evidence="2 4" id="KW-0238">DNA-binding</keyword>
<dbReference type="PANTHER" id="PTHR30349:SF81">
    <property type="entry name" value="TYROSINE RECOMBINASE XERC"/>
    <property type="match status" value="1"/>
</dbReference>
<dbReference type="PANTHER" id="PTHR30349">
    <property type="entry name" value="PHAGE INTEGRASE-RELATED"/>
    <property type="match status" value="1"/>
</dbReference>
<evidence type="ECO:0000313" key="8">
    <source>
        <dbReference type="Proteomes" id="UP000215027"/>
    </source>
</evidence>
<accession>A0A160T291</accession>
<dbReference type="Proteomes" id="UP000215027">
    <property type="component" value="Chromosome I"/>
</dbReference>
<dbReference type="RefSeq" id="WP_095042140.1">
    <property type="nucleotide sequence ID" value="NZ_LN890655.1"/>
</dbReference>
<evidence type="ECO:0000256" key="1">
    <source>
        <dbReference type="ARBA" id="ARBA00022908"/>
    </source>
</evidence>
<dbReference type="InterPro" id="IPR010998">
    <property type="entry name" value="Integrase_recombinase_N"/>
</dbReference>
<dbReference type="Gene3D" id="1.10.443.10">
    <property type="entry name" value="Intergrase catalytic core"/>
    <property type="match status" value="1"/>
</dbReference>
<dbReference type="GO" id="GO:0015074">
    <property type="term" value="P:DNA integration"/>
    <property type="evidence" value="ECO:0007669"/>
    <property type="project" value="UniProtKB-KW"/>
</dbReference>
<evidence type="ECO:0000256" key="2">
    <source>
        <dbReference type="ARBA" id="ARBA00023125"/>
    </source>
</evidence>
<evidence type="ECO:0000256" key="4">
    <source>
        <dbReference type="PROSITE-ProRule" id="PRU01248"/>
    </source>
</evidence>
<keyword evidence="3" id="KW-0233">DNA recombination</keyword>
<dbReference type="KEGG" id="pbf:CFX0092_A0662"/>
<dbReference type="PROSITE" id="PS51898">
    <property type="entry name" value="TYR_RECOMBINASE"/>
    <property type="match status" value="1"/>
</dbReference>
<evidence type="ECO:0000256" key="3">
    <source>
        <dbReference type="ARBA" id="ARBA00023172"/>
    </source>
</evidence>
<evidence type="ECO:0000259" key="5">
    <source>
        <dbReference type="PROSITE" id="PS51898"/>
    </source>
</evidence>
<dbReference type="InterPro" id="IPR013762">
    <property type="entry name" value="Integrase-like_cat_sf"/>
</dbReference>
<reference evidence="7" key="1">
    <citation type="submission" date="2016-01" db="EMBL/GenBank/DDBJ databases">
        <authorList>
            <person name="Mcilroy J.S."/>
            <person name="Karst M S."/>
            <person name="Albertsen M."/>
        </authorList>
    </citation>
    <scope>NUCLEOTIDE SEQUENCE</scope>
    <source>
        <strain evidence="7">Cfx-K</strain>
    </source>
</reference>
<dbReference type="OrthoDB" id="9785687at2"/>
<dbReference type="GO" id="GO:0006310">
    <property type="term" value="P:DNA recombination"/>
    <property type="evidence" value="ECO:0007669"/>
    <property type="project" value="UniProtKB-KW"/>
</dbReference>
<dbReference type="InterPro" id="IPR050090">
    <property type="entry name" value="Tyrosine_recombinase_XerCD"/>
</dbReference>
<keyword evidence="1" id="KW-0229">DNA integration</keyword>
<protein>
    <submittedName>
        <fullName evidence="7">Tyrosine recombinase XerC</fullName>
    </submittedName>
</protein>
<dbReference type="Pfam" id="PF00589">
    <property type="entry name" value="Phage_integrase"/>
    <property type="match status" value="1"/>
</dbReference>
<dbReference type="PROSITE" id="PS51900">
    <property type="entry name" value="CB"/>
    <property type="match status" value="1"/>
</dbReference>
<dbReference type="EMBL" id="LN890655">
    <property type="protein sequence ID" value="CUS02540.2"/>
    <property type="molecule type" value="Genomic_DNA"/>
</dbReference>
<evidence type="ECO:0000313" key="7">
    <source>
        <dbReference type="EMBL" id="CUS02540.2"/>
    </source>
</evidence>
<organism evidence="7 8">
    <name type="scientific">Candidatus Promineifilum breve</name>
    <dbReference type="NCBI Taxonomy" id="1806508"/>
    <lineage>
        <taxon>Bacteria</taxon>
        <taxon>Bacillati</taxon>
        <taxon>Chloroflexota</taxon>
        <taxon>Ardenticatenia</taxon>
        <taxon>Candidatus Promineifilales</taxon>
        <taxon>Candidatus Promineifilaceae</taxon>
        <taxon>Candidatus Promineifilum</taxon>
    </lineage>
</organism>
<dbReference type="Pfam" id="PF02899">
    <property type="entry name" value="Phage_int_SAM_1"/>
    <property type="match status" value="1"/>
</dbReference>